<sequence length="172" mass="20675">MGIIYFTQNYPLLLMQEISVRLFKGAYTLKPKAEQRLMLLAFAAVAVQLGFLVHLALSEMYTVELVLVFLVNLFIPAYYFFNLWLDHKPKYRRHLTLTEKGVCYRAKFRQKEHEFDWEEVDTVQIEKYRVKFLLKNEEEHDINLGRIQNDEVLQQVKEQIREMVQQKEIMLQ</sequence>
<evidence type="ECO:0000313" key="2">
    <source>
        <dbReference type="EMBL" id="RDV17071.1"/>
    </source>
</evidence>
<evidence type="ECO:0008006" key="4">
    <source>
        <dbReference type="Google" id="ProtNLM"/>
    </source>
</evidence>
<reference evidence="3" key="1">
    <citation type="submission" date="2018-08" db="EMBL/GenBank/DDBJ databases">
        <authorList>
            <person name="Liu Z.-W."/>
            <person name="Du Z.-J."/>
        </authorList>
    </citation>
    <scope>NUCLEOTIDE SEQUENCE [LARGE SCALE GENOMIC DNA]</scope>
    <source>
        <strain evidence="3">H4X</strain>
    </source>
</reference>
<dbReference type="AlphaFoldDB" id="A0A3D8LHZ6"/>
<dbReference type="EMBL" id="QRGR01000001">
    <property type="protein sequence ID" value="RDV17071.1"/>
    <property type="molecule type" value="Genomic_DNA"/>
</dbReference>
<dbReference type="Proteomes" id="UP000256708">
    <property type="component" value="Unassembled WGS sequence"/>
</dbReference>
<feature type="transmembrane region" description="Helical" evidence="1">
    <location>
        <begin position="63"/>
        <end position="85"/>
    </location>
</feature>
<dbReference type="RefSeq" id="WP_115563591.1">
    <property type="nucleotide sequence ID" value="NZ_QRGR01000001.1"/>
</dbReference>
<evidence type="ECO:0000256" key="1">
    <source>
        <dbReference type="SAM" id="Phobius"/>
    </source>
</evidence>
<protein>
    <recommendedName>
        <fullName evidence="4">YcxB family protein</fullName>
    </recommendedName>
</protein>
<proteinExistence type="predicted"/>
<dbReference type="OrthoDB" id="852821at2"/>
<evidence type="ECO:0000313" key="3">
    <source>
        <dbReference type="Proteomes" id="UP000256708"/>
    </source>
</evidence>
<keyword evidence="1" id="KW-0812">Transmembrane</keyword>
<gene>
    <name evidence="2" type="ORF">DXT99_00710</name>
</gene>
<name>A0A3D8LHZ6_9BACT</name>
<organism evidence="2 3">
    <name type="scientific">Pontibacter diazotrophicus</name>
    <dbReference type="NCBI Taxonomy" id="1400979"/>
    <lineage>
        <taxon>Bacteria</taxon>
        <taxon>Pseudomonadati</taxon>
        <taxon>Bacteroidota</taxon>
        <taxon>Cytophagia</taxon>
        <taxon>Cytophagales</taxon>
        <taxon>Hymenobacteraceae</taxon>
        <taxon>Pontibacter</taxon>
    </lineage>
</organism>
<keyword evidence="1" id="KW-1133">Transmembrane helix</keyword>
<keyword evidence="1" id="KW-0472">Membrane</keyword>
<comment type="caution">
    <text evidence="2">The sequence shown here is derived from an EMBL/GenBank/DDBJ whole genome shotgun (WGS) entry which is preliminary data.</text>
</comment>
<keyword evidence="3" id="KW-1185">Reference proteome</keyword>
<feature type="transmembrane region" description="Helical" evidence="1">
    <location>
        <begin position="37"/>
        <end position="57"/>
    </location>
</feature>
<accession>A0A3D8LHZ6</accession>